<dbReference type="Proteomes" id="UP000657385">
    <property type="component" value="Unassembled WGS sequence"/>
</dbReference>
<proteinExistence type="predicted"/>
<dbReference type="RefSeq" id="WP_196195812.1">
    <property type="nucleotide sequence ID" value="NZ_JADPRT010000009.1"/>
</dbReference>
<evidence type="ECO:0000313" key="2">
    <source>
        <dbReference type="EMBL" id="MBF9070636.1"/>
    </source>
</evidence>
<comment type="caution">
    <text evidence="2">The sequence shown here is derived from an EMBL/GenBank/DDBJ whole genome shotgun (WGS) entry which is preliminary data.</text>
</comment>
<name>A0A931B7V3_9ACTN</name>
<protein>
    <submittedName>
        <fullName evidence="2">Uncharacterized protein</fullName>
    </submittedName>
</protein>
<dbReference type="EMBL" id="JADPRT010000009">
    <property type="protein sequence ID" value="MBF9070636.1"/>
    <property type="molecule type" value="Genomic_DNA"/>
</dbReference>
<sequence>MSWMHDRALAPRNRRRSQQRSTVTGPAGVADGAVAAHVPGTATEVALLESAGHVGIPRILGRRARWVTSRLRQR</sequence>
<evidence type="ECO:0000256" key="1">
    <source>
        <dbReference type="SAM" id="MobiDB-lite"/>
    </source>
</evidence>
<evidence type="ECO:0000313" key="3">
    <source>
        <dbReference type="Proteomes" id="UP000657385"/>
    </source>
</evidence>
<feature type="region of interest" description="Disordered" evidence="1">
    <location>
        <begin position="1"/>
        <end position="28"/>
    </location>
</feature>
<accession>A0A931B7V3</accession>
<keyword evidence="3" id="KW-1185">Reference proteome</keyword>
<gene>
    <name evidence="2" type="ORF">I2501_21675</name>
</gene>
<reference evidence="2" key="1">
    <citation type="submission" date="2020-11" db="EMBL/GenBank/DDBJ databases">
        <title>Isolation and identification of active actinomycetes.</title>
        <authorList>
            <person name="Yu B."/>
        </authorList>
    </citation>
    <scope>NUCLEOTIDE SEQUENCE</scope>
    <source>
        <strain evidence="2">NEAU-YB345</strain>
    </source>
</reference>
<organism evidence="2 3">
    <name type="scientific">Streptacidiphilus fuscans</name>
    <dbReference type="NCBI Taxonomy" id="2789292"/>
    <lineage>
        <taxon>Bacteria</taxon>
        <taxon>Bacillati</taxon>
        <taxon>Actinomycetota</taxon>
        <taxon>Actinomycetes</taxon>
        <taxon>Kitasatosporales</taxon>
        <taxon>Streptomycetaceae</taxon>
        <taxon>Streptacidiphilus</taxon>
    </lineage>
</organism>
<dbReference type="AlphaFoldDB" id="A0A931B7V3"/>